<dbReference type="Proteomes" id="UP000192731">
    <property type="component" value="Unassembled WGS sequence"/>
</dbReference>
<evidence type="ECO:0000313" key="10">
    <source>
        <dbReference type="EMBL" id="SMB88941.1"/>
    </source>
</evidence>
<dbReference type="PANTHER" id="PTHR32309">
    <property type="entry name" value="TYROSINE-PROTEIN KINASE"/>
    <property type="match status" value="1"/>
</dbReference>
<evidence type="ECO:0000313" key="11">
    <source>
        <dbReference type="Proteomes" id="UP000192731"/>
    </source>
</evidence>
<gene>
    <name evidence="10" type="ORF">SAMN00017405_0550</name>
</gene>
<evidence type="ECO:0000256" key="3">
    <source>
        <dbReference type="ARBA" id="ARBA00022475"/>
    </source>
</evidence>
<feature type="transmembrane region" description="Helical" evidence="7">
    <location>
        <begin position="174"/>
        <end position="195"/>
    </location>
</feature>
<comment type="subcellular location">
    <subcellularLocation>
        <location evidence="1">Cell membrane</location>
        <topology evidence="1">Multi-pass membrane protein</topology>
    </subcellularLocation>
</comment>
<feature type="domain" description="Polysaccharide chain length determinant N-terminal" evidence="8">
    <location>
        <begin position="5"/>
        <end position="95"/>
    </location>
</feature>
<comment type="similarity">
    <text evidence="2">Belongs to the CpsC/CapA family.</text>
</comment>
<feature type="transmembrane region" description="Helical" evidence="7">
    <location>
        <begin position="21"/>
        <end position="42"/>
    </location>
</feature>
<evidence type="ECO:0000259" key="8">
    <source>
        <dbReference type="Pfam" id="PF02706"/>
    </source>
</evidence>
<evidence type="ECO:0000256" key="6">
    <source>
        <dbReference type="ARBA" id="ARBA00023136"/>
    </source>
</evidence>
<proteinExistence type="inferred from homology"/>
<dbReference type="STRING" id="656914.SAMN00017405_0550"/>
<evidence type="ECO:0000256" key="2">
    <source>
        <dbReference type="ARBA" id="ARBA00006683"/>
    </source>
</evidence>
<evidence type="ECO:0000259" key="9">
    <source>
        <dbReference type="Pfam" id="PF13807"/>
    </source>
</evidence>
<organism evidence="10 11">
    <name type="scientific">Desulfonispora thiosulfatigenes DSM 11270</name>
    <dbReference type="NCBI Taxonomy" id="656914"/>
    <lineage>
        <taxon>Bacteria</taxon>
        <taxon>Bacillati</taxon>
        <taxon>Bacillota</taxon>
        <taxon>Clostridia</taxon>
        <taxon>Eubacteriales</taxon>
        <taxon>Peptococcaceae</taxon>
        <taxon>Desulfonispora</taxon>
    </lineage>
</organism>
<keyword evidence="3" id="KW-1003">Cell membrane</keyword>
<dbReference type="GO" id="GO:0004713">
    <property type="term" value="F:protein tyrosine kinase activity"/>
    <property type="evidence" value="ECO:0007669"/>
    <property type="project" value="TreeGrafter"/>
</dbReference>
<dbReference type="GO" id="GO:0005886">
    <property type="term" value="C:plasma membrane"/>
    <property type="evidence" value="ECO:0007669"/>
    <property type="project" value="UniProtKB-SubCell"/>
</dbReference>
<dbReference type="RefSeq" id="WP_084052938.1">
    <property type="nucleotide sequence ID" value="NZ_FWWT01000016.1"/>
</dbReference>
<keyword evidence="11" id="KW-1185">Reference proteome</keyword>
<dbReference type="PANTHER" id="PTHR32309:SF13">
    <property type="entry name" value="FERRIC ENTEROBACTIN TRANSPORT PROTEIN FEPE"/>
    <property type="match status" value="1"/>
</dbReference>
<sequence length="230" mass="25706">MEDMDTIDLREYAEVLWKRKWLIAIITTVAMAISAIVSFYVLEPVYETFATMMVGKTKAPEQMVEYDDVLLSQKLVKTYGEIAKSKTVSKEVIANFGLDITPEQMKNKVTVSPVGDTEIIMIKVQDTDPELAAKLANNLSWVFMKHVTNFMKVDNVQVIDQAEVPKNPIKPNKLLNIAIAGILGLMISIGIIFILEYLDNTFKAPSDVEKYLDLPIIGAIPMMDEKTGSA</sequence>
<reference evidence="10 11" key="1">
    <citation type="submission" date="2017-04" db="EMBL/GenBank/DDBJ databases">
        <authorList>
            <person name="Afonso C.L."/>
            <person name="Miller P.J."/>
            <person name="Scott M.A."/>
            <person name="Spackman E."/>
            <person name="Goraichik I."/>
            <person name="Dimitrov K.M."/>
            <person name="Suarez D.L."/>
            <person name="Swayne D.E."/>
        </authorList>
    </citation>
    <scope>NUCLEOTIDE SEQUENCE [LARGE SCALE GENOMIC DNA]</scope>
    <source>
        <strain evidence="10 11">DSM 11270</strain>
    </source>
</reference>
<dbReference type="InterPro" id="IPR050445">
    <property type="entry name" value="Bact_polysacc_biosynth/exp"/>
</dbReference>
<dbReference type="Pfam" id="PF02706">
    <property type="entry name" value="Wzz"/>
    <property type="match status" value="1"/>
</dbReference>
<keyword evidence="5 7" id="KW-1133">Transmembrane helix</keyword>
<dbReference type="InterPro" id="IPR003856">
    <property type="entry name" value="LPS_length_determ_N"/>
</dbReference>
<keyword evidence="4 7" id="KW-0812">Transmembrane</keyword>
<evidence type="ECO:0000256" key="4">
    <source>
        <dbReference type="ARBA" id="ARBA00022692"/>
    </source>
</evidence>
<dbReference type="Pfam" id="PF13807">
    <property type="entry name" value="GNVR"/>
    <property type="match status" value="1"/>
</dbReference>
<accession>A0A1W1V7D1</accession>
<dbReference type="AlphaFoldDB" id="A0A1W1V7D1"/>
<dbReference type="OrthoDB" id="2360475at2"/>
<evidence type="ECO:0000256" key="7">
    <source>
        <dbReference type="SAM" id="Phobius"/>
    </source>
</evidence>
<evidence type="ECO:0000256" key="5">
    <source>
        <dbReference type="ARBA" id="ARBA00022989"/>
    </source>
</evidence>
<keyword evidence="6 7" id="KW-0472">Membrane</keyword>
<protein>
    <submittedName>
        <fullName evidence="10">Capsular polysaccharide biosynthesis protein</fullName>
    </submittedName>
</protein>
<dbReference type="EMBL" id="FWWT01000016">
    <property type="protein sequence ID" value="SMB88941.1"/>
    <property type="molecule type" value="Genomic_DNA"/>
</dbReference>
<dbReference type="InterPro" id="IPR032807">
    <property type="entry name" value="GNVR"/>
</dbReference>
<name>A0A1W1V7D1_DESTI</name>
<feature type="domain" description="Tyrosine-protein kinase G-rich" evidence="9">
    <location>
        <begin position="144"/>
        <end position="194"/>
    </location>
</feature>
<evidence type="ECO:0000256" key="1">
    <source>
        <dbReference type="ARBA" id="ARBA00004651"/>
    </source>
</evidence>